<evidence type="ECO:0000313" key="1">
    <source>
        <dbReference type="EMBL" id="XDJ00162.1"/>
    </source>
</evidence>
<protein>
    <submittedName>
        <fullName evidence="1">Uncharacterized protein</fullName>
    </submittedName>
</protein>
<reference evidence="1" key="1">
    <citation type="submission" date="2024-06" db="EMBL/GenBank/DDBJ databases">
        <title>This phage originates from the Bacteriophage catalogue of the Bacteriophage Competence Centre, Department of Microbiology und Biotechnology, Max Rubner-Institut, Kiel, Germany.</title>
        <authorList>
            <person name="Sprotte S."/>
            <person name="Brinks E."/>
            <person name="Hille F."/>
        </authorList>
    </citation>
    <scope>NUCLEOTIDE SEQUENCE</scope>
</reference>
<dbReference type="EMBL" id="PP926505">
    <property type="protein sequence ID" value="XDJ00162.1"/>
    <property type="molecule type" value="Genomic_DNA"/>
</dbReference>
<sequence length="29" mass="3339">MNSRCFGKSSLLWLRTLLPGLRFGSRTKL</sequence>
<name>A0AB39C098_9CAUD</name>
<organism evidence="1">
    <name type="scientific">Salmonella phage PMBT18</name>
    <dbReference type="NCBI Taxonomy" id="3229742"/>
    <lineage>
        <taxon>Viruses</taxon>
        <taxon>Duplodnaviria</taxon>
        <taxon>Heunggongvirae</taxon>
        <taxon>Uroviricota</taxon>
        <taxon>Caudoviricetes</taxon>
    </lineage>
</organism>
<accession>A0AB39C098</accession>
<proteinExistence type="predicted"/>